<evidence type="ECO:0000313" key="9">
    <source>
        <dbReference type="Proteomes" id="UP000437931"/>
    </source>
</evidence>
<dbReference type="EMBL" id="WJPN01000013">
    <property type="protein sequence ID" value="MRH01586.1"/>
    <property type="molecule type" value="Genomic_DNA"/>
</dbReference>
<name>A0A6N7QFK5_9XANT</name>
<feature type="transmembrane region" description="Helical" evidence="6">
    <location>
        <begin position="298"/>
        <end position="324"/>
    </location>
</feature>
<comment type="caution">
    <text evidence="7">The sequence shown here is derived from an EMBL/GenBank/DDBJ whole genome shotgun (WGS) entry which is preliminary data.</text>
</comment>
<keyword evidence="3 6" id="KW-0812">Transmembrane</keyword>
<dbReference type="Proteomes" id="UP000439314">
    <property type="component" value="Unassembled WGS sequence"/>
</dbReference>
<keyword evidence="5 6" id="KW-0472">Membrane</keyword>
<gene>
    <name evidence="7" type="ORF">GIY21_14920</name>
    <name evidence="8" type="ORF">GIY22_14780</name>
</gene>
<dbReference type="InterPro" id="IPR022791">
    <property type="entry name" value="L-PG_synthase/AglD"/>
</dbReference>
<evidence type="ECO:0000256" key="3">
    <source>
        <dbReference type="ARBA" id="ARBA00022692"/>
    </source>
</evidence>
<accession>A0A6N7QFK5</accession>
<feature type="transmembrane region" description="Helical" evidence="6">
    <location>
        <begin position="107"/>
        <end position="130"/>
    </location>
</feature>
<proteinExistence type="predicted"/>
<comment type="subcellular location">
    <subcellularLocation>
        <location evidence="1">Cell membrane</location>
        <topology evidence="1">Multi-pass membrane protein</topology>
    </subcellularLocation>
</comment>
<evidence type="ECO:0000256" key="6">
    <source>
        <dbReference type="SAM" id="Phobius"/>
    </source>
</evidence>
<evidence type="ECO:0000313" key="10">
    <source>
        <dbReference type="Proteomes" id="UP000439314"/>
    </source>
</evidence>
<evidence type="ECO:0000256" key="2">
    <source>
        <dbReference type="ARBA" id="ARBA00022475"/>
    </source>
</evidence>
<keyword evidence="2" id="KW-1003">Cell membrane</keyword>
<keyword evidence="4 6" id="KW-1133">Transmembrane helix</keyword>
<reference evidence="9 10" key="1">
    <citation type="submission" date="2019-11" db="EMBL/GenBank/DDBJ databases">
        <title>First report of rice panicle blight caused by Xanthomonas sp. in Iran.</title>
        <authorList>
            <person name="Mirghasempour S.A."/>
            <person name="Huang S."/>
            <person name="Brady C.L."/>
            <person name="Studholme D.J."/>
        </authorList>
    </citation>
    <scope>NUCLEOTIDE SEQUENCE [LARGE SCALE GENOMIC DNA]</scope>
    <source>
        <strain evidence="7 10">ASD011</strain>
        <strain evidence="9">SAM114</strain>
    </source>
</reference>
<dbReference type="GO" id="GO:0005886">
    <property type="term" value="C:plasma membrane"/>
    <property type="evidence" value="ECO:0007669"/>
    <property type="project" value="UniProtKB-SubCell"/>
</dbReference>
<reference evidence="8" key="2">
    <citation type="journal article" date="2020" name="Plant Dis.">
        <title>A Grain Rot of Rice in Iran Caused by a Xanthomonas Strain Closely Related to X. sacchari.</title>
        <authorList>
            <person name="Mirghasempour S.A."/>
            <person name="Huang S."/>
            <person name="Studholme D.J."/>
            <person name="Brady C.L."/>
        </authorList>
    </citation>
    <scope>NUCLEOTIDE SEQUENCE</scope>
    <source>
        <strain evidence="8">SAM114</strain>
    </source>
</reference>
<sequence length="333" mass="34696">MGQPPAQAHAAHCGAAAQAARAMNHPRTRWRMLRHFAYLAFLVLVAVLLVRAARTVDWAQVGTTLAGYGAGTLAAAAGLSLASYVLYAGYDLAARRYAAHAVPTPRVMAIADIAYAFSLNVGALIGGTAIRYRLYGRAGLGLATISRVVGFAIATNWMGYLLLTGVLLVSGRLRMPAQWPLSGAALPWIGAAMLAAVLAYLIACKRAHGRTLQVRGHVLHLPPLPLALLQLGLGTGNWALMGALLYVLMPAGVAYTAALGALLAAAVATAIAHVPAGIGVLEAVVLPLLGTQAPQAELLAALLAYRAFYYLGPLLLACIGYALLEARRRRGAG</sequence>
<evidence type="ECO:0000256" key="1">
    <source>
        <dbReference type="ARBA" id="ARBA00004651"/>
    </source>
</evidence>
<dbReference type="Proteomes" id="UP000437931">
    <property type="component" value="Unassembled WGS sequence"/>
</dbReference>
<feature type="transmembrane region" description="Helical" evidence="6">
    <location>
        <begin position="150"/>
        <end position="169"/>
    </location>
</feature>
<dbReference type="AlphaFoldDB" id="A0A6N7QFK5"/>
<evidence type="ECO:0000313" key="8">
    <source>
        <dbReference type="EMBL" id="MRH75886.1"/>
    </source>
</evidence>
<dbReference type="Pfam" id="PF03706">
    <property type="entry name" value="LPG_synthase_TM"/>
    <property type="match status" value="1"/>
</dbReference>
<feature type="transmembrane region" description="Helical" evidence="6">
    <location>
        <begin position="65"/>
        <end position="87"/>
    </location>
</feature>
<evidence type="ECO:0000256" key="5">
    <source>
        <dbReference type="ARBA" id="ARBA00023136"/>
    </source>
</evidence>
<feature type="transmembrane region" description="Helical" evidence="6">
    <location>
        <begin position="36"/>
        <end position="53"/>
    </location>
</feature>
<protein>
    <submittedName>
        <fullName evidence="7">UPF0104 family protein</fullName>
    </submittedName>
</protein>
<feature type="transmembrane region" description="Helical" evidence="6">
    <location>
        <begin position="181"/>
        <end position="203"/>
    </location>
</feature>
<dbReference type="EMBL" id="WJPM01000013">
    <property type="protein sequence ID" value="MRH75886.1"/>
    <property type="molecule type" value="Genomic_DNA"/>
</dbReference>
<keyword evidence="9" id="KW-1185">Reference proteome</keyword>
<evidence type="ECO:0000256" key="4">
    <source>
        <dbReference type="ARBA" id="ARBA00022989"/>
    </source>
</evidence>
<evidence type="ECO:0000313" key="7">
    <source>
        <dbReference type="EMBL" id="MRH01586.1"/>
    </source>
</evidence>
<organism evidence="7 10">
    <name type="scientific">Xanthomonas sontii</name>
    <dbReference type="NCBI Taxonomy" id="2650745"/>
    <lineage>
        <taxon>Bacteria</taxon>
        <taxon>Pseudomonadati</taxon>
        <taxon>Pseudomonadota</taxon>
        <taxon>Gammaproteobacteria</taxon>
        <taxon>Lysobacterales</taxon>
        <taxon>Lysobacteraceae</taxon>
        <taxon>Xanthomonas</taxon>
    </lineage>
</organism>
<feature type="transmembrane region" description="Helical" evidence="6">
    <location>
        <begin position="223"/>
        <end position="248"/>
    </location>
</feature>